<dbReference type="RefSeq" id="WP_067858557.1">
    <property type="nucleotide sequence ID" value="NZ_CP011502.1"/>
</dbReference>
<proteinExistence type="predicted"/>
<evidence type="ECO:0008006" key="4">
    <source>
        <dbReference type="Google" id="ProtNLM"/>
    </source>
</evidence>
<sequence length="116" mass="12153">MRRALAVGILVLLLGCSGAPTTATAPDLRCAQDQTTDAAKDVVEKVGGLRTDDVVVRLARSTPAGIVALVDGDVERAYRLLHDRYGVAVVAQAEGDGVADGLAQIERLVRSSCPQR</sequence>
<dbReference type="OrthoDB" id="3787827at2"/>
<evidence type="ECO:0000313" key="3">
    <source>
        <dbReference type="Proteomes" id="UP000067689"/>
    </source>
</evidence>
<accession>A0A0U4BBS8</accession>
<evidence type="ECO:0000313" key="2">
    <source>
        <dbReference type="EMBL" id="ALX05220.1"/>
    </source>
</evidence>
<name>A0A0U4BBS8_9ACTN</name>
<feature type="signal peptide" evidence="1">
    <location>
        <begin position="1"/>
        <end position="25"/>
    </location>
</feature>
<dbReference type="KEGG" id="aer:AERYTH_11140"/>
<dbReference type="AlphaFoldDB" id="A0A0U4BBS8"/>
<protein>
    <recommendedName>
        <fullName evidence="4">Lipoprotein</fullName>
    </recommendedName>
</protein>
<dbReference type="EMBL" id="CP011502">
    <property type="protein sequence ID" value="ALX05220.1"/>
    <property type="molecule type" value="Genomic_DNA"/>
</dbReference>
<dbReference type="Proteomes" id="UP000067689">
    <property type="component" value="Chromosome"/>
</dbReference>
<keyword evidence="3" id="KW-1185">Reference proteome</keyword>
<feature type="chain" id="PRO_5006847161" description="Lipoprotein" evidence="1">
    <location>
        <begin position="26"/>
        <end position="116"/>
    </location>
</feature>
<dbReference type="STRING" id="2041.AERYTH_11140"/>
<keyword evidence="1" id="KW-0732">Signal</keyword>
<dbReference type="PATRIC" id="fig|2041.4.peg.2331"/>
<organism evidence="2 3">
    <name type="scientific">Aeromicrobium erythreum</name>
    <dbReference type="NCBI Taxonomy" id="2041"/>
    <lineage>
        <taxon>Bacteria</taxon>
        <taxon>Bacillati</taxon>
        <taxon>Actinomycetota</taxon>
        <taxon>Actinomycetes</taxon>
        <taxon>Propionibacteriales</taxon>
        <taxon>Nocardioidaceae</taxon>
        <taxon>Aeromicrobium</taxon>
    </lineage>
</organism>
<dbReference type="PROSITE" id="PS51257">
    <property type="entry name" value="PROKAR_LIPOPROTEIN"/>
    <property type="match status" value="1"/>
</dbReference>
<reference evidence="2 3" key="1">
    <citation type="journal article" date="1991" name="Int. J. Syst. Bacteriol.">
        <title>Description of the erythromycin-producing bacterium Arthrobacter sp. strain NRRL B-3381 as Aeromicrobium erythreum gen. nov., sp. nov.</title>
        <authorList>
            <person name="Miller E.S."/>
            <person name="Woese C.R."/>
            <person name="Brenner S."/>
        </authorList>
    </citation>
    <scope>NUCLEOTIDE SEQUENCE [LARGE SCALE GENOMIC DNA]</scope>
    <source>
        <strain evidence="2 3">AR18</strain>
    </source>
</reference>
<evidence type="ECO:0000256" key="1">
    <source>
        <dbReference type="SAM" id="SignalP"/>
    </source>
</evidence>
<gene>
    <name evidence="2" type="ORF">AERYTH_11140</name>
</gene>